<proteinExistence type="predicted"/>
<dbReference type="Proteomes" id="UP001596039">
    <property type="component" value="Unassembled WGS sequence"/>
</dbReference>
<sequence length="163" mass="17928">MHTAEQGGSLADRMAARLLQTRWVVRALVPVFRIGLGAIGGGRLLLLEHRGRASGRRRFVVLEVVDRPAPDRVVIASGFGVSAQWYRNLVANGIAFVTLTGLRARRAVPTFLDEKESRSQLVGYGARHPSAWRHLRGAMAIAQGVVNPDIRIVVLDLADRRHP</sequence>
<comment type="caution">
    <text evidence="1">The sequence shown here is derived from an EMBL/GenBank/DDBJ whole genome shotgun (WGS) entry which is preliminary data.</text>
</comment>
<evidence type="ECO:0000313" key="2">
    <source>
        <dbReference type="Proteomes" id="UP001596039"/>
    </source>
</evidence>
<dbReference type="EMBL" id="JBHSMG010000005">
    <property type="protein sequence ID" value="MFC5503498.1"/>
    <property type="molecule type" value="Genomic_DNA"/>
</dbReference>
<gene>
    <name evidence="1" type="ORF">ACFPJ4_14710</name>
</gene>
<evidence type="ECO:0000313" key="1">
    <source>
        <dbReference type="EMBL" id="MFC5503498.1"/>
    </source>
</evidence>
<organism evidence="1 2">
    <name type="scientific">Lysinimonas soli</name>
    <dbReference type="NCBI Taxonomy" id="1074233"/>
    <lineage>
        <taxon>Bacteria</taxon>
        <taxon>Bacillati</taxon>
        <taxon>Actinomycetota</taxon>
        <taxon>Actinomycetes</taxon>
        <taxon>Micrococcales</taxon>
        <taxon>Microbacteriaceae</taxon>
        <taxon>Lysinimonas</taxon>
    </lineage>
</organism>
<dbReference type="RefSeq" id="WP_386741208.1">
    <property type="nucleotide sequence ID" value="NZ_JBHSMG010000005.1"/>
</dbReference>
<dbReference type="InterPro" id="IPR012349">
    <property type="entry name" value="Split_barrel_FMN-bd"/>
</dbReference>
<reference evidence="2" key="1">
    <citation type="journal article" date="2019" name="Int. J. Syst. Evol. Microbiol.">
        <title>The Global Catalogue of Microorganisms (GCM) 10K type strain sequencing project: providing services to taxonomists for standard genome sequencing and annotation.</title>
        <authorList>
            <consortium name="The Broad Institute Genomics Platform"/>
            <consortium name="The Broad Institute Genome Sequencing Center for Infectious Disease"/>
            <person name="Wu L."/>
            <person name="Ma J."/>
        </authorList>
    </citation>
    <scope>NUCLEOTIDE SEQUENCE [LARGE SCALE GENOMIC DNA]</scope>
    <source>
        <strain evidence="2">CGMCC 4.6997</strain>
    </source>
</reference>
<protein>
    <submittedName>
        <fullName evidence="1">Nitroreductase family deazaflavin-dependent oxidoreductase</fullName>
    </submittedName>
</protein>
<dbReference type="InterPro" id="IPR004378">
    <property type="entry name" value="F420H2_quin_Rdtase"/>
</dbReference>
<dbReference type="Gene3D" id="2.30.110.10">
    <property type="entry name" value="Electron Transport, Fmn-binding Protein, Chain A"/>
    <property type="match status" value="1"/>
</dbReference>
<accession>A0ABW0NW05</accession>
<dbReference type="NCBIfam" id="TIGR00026">
    <property type="entry name" value="hi_GC_TIGR00026"/>
    <property type="match status" value="1"/>
</dbReference>
<keyword evidence="2" id="KW-1185">Reference proteome</keyword>
<name>A0ABW0NW05_9MICO</name>